<dbReference type="AlphaFoldDB" id="A0A5E4MWT5"/>
<evidence type="ECO:0000313" key="2">
    <source>
        <dbReference type="EMBL" id="VVC35957.1"/>
    </source>
</evidence>
<evidence type="ECO:0000313" key="3">
    <source>
        <dbReference type="Proteomes" id="UP000325440"/>
    </source>
</evidence>
<dbReference type="Gene3D" id="3.40.570.10">
    <property type="entry name" value="Extracellular Endonuclease, subunit A"/>
    <property type="match status" value="1"/>
</dbReference>
<accession>A0A5E4MWT5</accession>
<feature type="domain" description="Type VII secretion system protein EssD-like" evidence="1">
    <location>
        <begin position="5"/>
        <end position="68"/>
    </location>
</feature>
<gene>
    <name evidence="2" type="ORF">CINCED_3A010974</name>
</gene>
<name>A0A5E4MWT5_9HEMI</name>
<protein>
    <recommendedName>
        <fullName evidence="1">Type VII secretion system protein EssD-like domain-containing protein</fullName>
    </recommendedName>
</protein>
<dbReference type="OrthoDB" id="9973045at2759"/>
<keyword evidence="3" id="KW-1185">Reference proteome</keyword>
<reference evidence="2 3" key="1">
    <citation type="submission" date="2019-08" db="EMBL/GenBank/DDBJ databases">
        <authorList>
            <person name="Alioto T."/>
            <person name="Alioto T."/>
            <person name="Gomez Garrido J."/>
        </authorList>
    </citation>
    <scope>NUCLEOTIDE SEQUENCE [LARGE SCALE GENOMIC DNA]</scope>
</reference>
<evidence type="ECO:0000259" key="1">
    <source>
        <dbReference type="Pfam" id="PF13930"/>
    </source>
</evidence>
<dbReference type="InterPro" id="IPR044927">
    <property type="entry name" value="Endonuclea_NS_2"/>
</dbReference>
<organism evidence="2 3">
    <name type="scientific">Cinara cedri</name>
    <dbReference type="NCBI Taxonomy" id="506608"/>
    <lineage>
        <taxon>Eukaryota</taxon>
        <taxon>Metazoa</taxon>
        <taxon>Ecdysozoa</taxon>
        <taxon>Arthropoda</taxon>
        <taxon>Hexapoda</taxon>
        <taxon>Insecta</taxon>
        <taxon>Pterygota</taxon>
        <taxon>Neoptera</taxon>
        <taxon>Paraneoptera</taxon>
        <taxon>Hemiptera</taxon>
        <taxon>Sternorrhyncha</taxon>
        <taxon>Aphidomorpha</taxon>
        <taxon>Aphidoidea</taxon>
        <taxon>Aphididae</taxon>
        <taxon>Lachninae</taxon>
        <taxon>Cinara</taxon>
    </lineage>
</organism>
<sequence>MGNRHDQAGHIIADRLGGLATDQRNFFPQNPHLNMGLWSTIENDVYNLVLSSEPVLLSITLLYENQQATRLTTIVFRIQSDTGSYHNNIIEDISNPPAPEDELMKNILSSETRLSNKYG</sequence>
<dbReference type="Proteomes" id="UP000325440">
    <property type="component" value="Unassembled WGS sequence"/>
</dbReference>
<proteinExistence type="predicted"/>
<dbReference type="EMBL" id="CABPRJ010001429">
    <property type="protein sequence ID" value="VVC35957.1"/>
    <property type="molecule type" value="Genomic_DNA"/>
</dbReference>
<dbReference type="InterPro" id="IPR044929">
    <property type="entry name" value="DNA/RNA_non-sp_Endonuclease_sf"/>
</dbReference>
<dbReference type="Pfam" id="PF13930">
    <property type="entry name" value="Endonuclea_NS_2"/>
    <property type="match status" value="1"/>
</dbReference>